<dbReference type="EMBL" id="FMJD01000010">
    <property type="protein sequence ID" value="SCM78070.1"/>
    <property type="molecule type" value="Genomic_DNA"/>
</dbReference>
<evidence type="ECO:0000313" key="1">
    <source>
        <dbReference type="EMBL" id="SCM78070.1"/>
    </source>
</evidence>
<dbReference type="AlphaFoldDB" id="A0A212LKM1"/>
<accession>A0A212LKM1</accession>
<name>A0A212LKM1_9HYPH</name>
<sequence>MTDRRDHRKARGARLSDHLASLALPFAVIAFGVALSAGPDDVRAFVDLCRSALP</sequence>
<organism evidence="1">
    <name type="scientific">uncultured Pleomorphomonas sp</name>
    <dbReference type="NCBI Taxonomy" id="442121"/>
    <lineage>
        <taxon>Bacteria</taxon>
        <taxon>Pseudomonadati</taxon>
        <taxon>Pseudomonadota</taxon>
        <taxon>Alphaproteobacteria</taxon>
        <taxon>Hyphomicrobiales</taxon>
        <taxon>Pleomorphomonadaceae</taxon>
        <taxon>Pleomorphomonas</taxon>
        <taxon>environmental samples</taxon>
    </lineage>
</organism>
<proteinExistence type="predicted"/>
<gene>
    <name evidence="1" type="ORF">KL86PLE_60392</name>
</gene>
<protein>
    <submittedName>
        <fullName evidence="1">Uncharacterized protein</fullName>
    </submittedName>
</protein>
<reference evidence="1" key="1">
    <citation type="submission" date="2016-08" db="EMBL/GenBank/DDBJ databases">
        <authorList>
            <person name="Seilhamer J.J."/>
        </authorList>
    </citation>
    <scope>NUCLEOTIDE SEQUENCE</scope>
    <source>
        <strain evidence="1">86</strain>
    </source>
</reference>
<dbReference type="RefSeq" id="WP_288197823.1">
    <property type="nucleotide sequence ID" value="NZ_LT608334.1"/>
</dbReference>